<reference evidence="1" key="1">
    <citation type="submission" date="2014-09" db="EMBL/GenBank/DDBJ databases">
        <authorList>
            <person name="Magalhaes I.L.F."/>
            <person name="Oliveira U."/>
            <person name="Santos F.R."/>
            <person name="Vidigal T.H.D.A."/>
            <person name="Brescovit A.D."/>
            <person name="Santos A.J."/>
        </authorList>
    </citation>
    <scope>NUCLEOTIDE SEQUENCE</scope>
    <source>
        <tissue evidence="1">Shoot tissue taken approximately 20 cm above the soil surface</tissue>
    </source>
</reference>
<organism evidence="1">
    <name type="scientific">Arundo donax</name>
    <name type="common">Giant reed</name>
    <name type="synonym">Donax arundinaceus</name>
    <dbReference type="NCBI Taxonomy" id="35708"/>
    <lineage>
        <taxon>Eukaryota</taxon>
        <taxon>Viridiplantae</taxon>
        <taxon>Streptophyta</taxon>
        <taxon>Embryophyta</taxon>
        <taxon>Tracheophyta</taxon>
        <taxon>Spermatophyta</taxon>
        <taxon>Magnoliopsida</taxon>
        <taxon>Liliopsida</taxon>
        <taxon>Poales</taxon>
        <taxon>Poaceae</taxon>
        <taxon>PACMAD clade</taxon>
        <taxon>Arundinoideae</taxon>
        <taxon>Arundineae</taxon>
        <taxon>Arundo</taxon>
    </lineage>
</organism>
<protein>
    <submittedName>
        <fullName evidence="1">Uncharacterized protein</fullName>
    </submittedName>
</protein>
<reference evidence="1" key="2">
    <citation type="journal article" date="2015" name="Data Brief">
        <title>Shoot transcriptome of the giant reed, Arundo donax.</title>
        <authorList>
            <person name="Barrero R.A."/>
            <person name="Guerrero F.D."/>
            <person name="Moolhuijzen P."/>
            <person name="Goolsby J.A."/>
            <person name="Tidwell J."/>
            <person name="Bellgard S.E."/>
            <person name="Bellgard M.I."/>
        </authorList>
    </citation>
    <scope>NUCLEOTIDE SEQUENCE</scope>
    <source>
        <tissue evidence="1">Shoot tissue taken approximately 20 cm above the soil surface</tissue>
    </source>
</reference>
<sequence>MQERNMFLLIDPSDLLRCHLDFLFAFLTYNPPNC</sequence>
<dbReference type="AlphaFoldDB" id="A0A0A9BS65"/>
<dbReference type="EMBL" id="GBRH01231774">
    <property type="protein sequence ID" value="JAD66121.1"/>
    <property type="molecule type" value="Transcribed_RNA"/>
</dbReference>
<accession>A0A0A9BS65</accession>
<name>A0A0A9BS65_ARUDO</name>
<proteinExistence type="predicted"/>
<evidence type="ECO:0000313" key="1">
    <source>
        <dbReference type="EMBL" id="JAD66121.1"/>
    </source>
</evidence>